<dbReference type="Proteomes" id="UP000015523">
    <property type="component" value="Unassembled WGS sequence"/>
</dbReference>
<gene>
    <name evidence="1" type="ORF">M529_03565</name>
</gene>
<dbReference type="AlphaFoldDB" id="T0KJP6"/>
<dbReference type="STRING" id="1346791.M529_03565"/>
<comment type="caution">
    <text evidence="1">The sequence shown here is derived from an EMBL/GenBank/DDBJ whole genome shotgun (WGS) entry which is preliminary data.</text>
</comment>
<dbReference type="EMBL" id="AUWY01000033">
    <property type="protein sequence ID" value="EQB33563.1"/>
    <property type="molecule type" value="Genomic_DNA"/>
</dbReference>
<name>T0KJP6_9SPHN</name>
<sequence>MYVERSGTTVLLESIGGLSMTAEETIGVRYDDDPDGAGGTVTFLRNGAAFGPPQPIAFKLRITPDCEFQCNASLSNTSNSALQKVKQIAVSVTETNDPLPPDPSDLTVYGDPGTRFPLSLDMEGASGTYNLTVPSGLSLVKRVITPTPVVQGSTYTMNALASSYSPSQSNGGVTTNALDVVGSGATYSSSRLNLPKNTYLSADSIGIALPTTSDPATTRAPRSITLGFKGILPTDEAPLVSLYEYDEGEFSLYGDWQAGQVTVHIRRNGQSDILYSATGLSNSSQEDIAVRYDDNPTGAGGTVTFLRNGVAFGPPQTIAFKPKITPVALLECNASLGNTANSVNLSVKEISIKLEVLADVESFTPVSSGPISAADMEQLYVDALDVSTPQSAKLVSYTPSGGGTASTVNVIIGPLDVPSGVAYRAILENWSTGSAVDHANVLVMTRPTRQNCQFEDATLRANQPMWMECLPQGPVPVVSNIAYYCEAIRIGSYVQFQFGYDWTAAAMPDNPFGDPSGKESYMVPHKWRIEDKDSNVLATIQRPDGGPLNGNDIPGIFTGSYDGYGVAITNSTDKWYPRGTVRAGIIWRSATPPAYDQTFITTHLPRYDVTIGYASHTHYSNNGFDGRLWGEDSSNGFGNTRVMPYEPTNYATLTPLEGVTSDPWKGSLYNFSSLAAVASTWLRYTPFNQSGRSPITGPGGVRDDRAAFAEPVGQYMYNVAANRPHDGKPWATIALDYVTAYVSDPYHCFEAGRCVPLFKGTNADRDIGLRNHYYGYGESSRPANRSWYIQGGRPYEMADGYSPWTAKVPYGGSAIRKPYFGTNEIDLPHAHQFPHWGSLLWKTPEFAFLGHKLSDQGRLYENWILADAFGGAGAFAQRGAAWQFLHSVLIWKTASRTSDRLYSRDEIMAFVVKDFETFSDSHKTSTPGFDNPPSNVMVGGNVDTNRAVYAATQRFGVCGWEEGAVAQHDFYIGYWQTALGIAERLGFNAALRAASTKAGAVLDWMIAQHRKRVVGRINNAPRANPGGSEAYLFKLWSESVITAAGGNAASLPQTYAAIATQNGNAATWDVFNYGGSTYGRDGQAMDQLIAGPSVLRIHLGQSGSDLTTAEATAATWRNQKKTEQEALGPNGAGTTWFQYLQAVHNPAIS</sequence>
<protein>
    <submittedName>
        <fullName evidence="1">Uncharacterized protein</fullName>
    </submittedName>
</protein>
<reference evidence="1 2" key="1">
    <citation type="journal article" date="2013" name="Genome Announc.">
        <title>Draft Genome Sequence of Sphingobium ummariense Strain RL-3, a Hexachlorocyclohexane-Degrading Bacterium.</title>
        <authorList>
            <person name="Kohli P."/>
            <person name="Dua A."/>
            <person name="Sangwan N."/>
            <person name="Oldach P."/>
            <person name="Khurana J.P."/>
            <person name="Lal R."/>
        </authorList>
    </citation>
    <scope>NUCLEOTIDE SEQUENCE [LARGE SCALE GENOMIC DNA]</scope>
    <source>
        <strain evidence="1 2">RL-3</strain>
    </source>
</reference>
<accession>T0KJP6</accession>
<proteinExistence type="predicted"/>
<keyword evidence="2" id="KW-1185">Reference proteome</keyword>
<dbReference type="eggNOG" id="ENOG5030KTN">
    <property type="taxonomic scope" value="Bacteria"/>
</dbReference>
<evidence type="ECO:0000313" key="2">
    <source>
        <dbReference type="Proteomes" id="UP000015523"/>
    </source>
</evidence>
<evidence type="ECO:0000313" key="1">
    <source>
        <dbReference type="EMBL" id="EQB33563.1"/>
    </source>
</evidence>
<organism evidence="1 2">
    <name type="scientific">Sphingobium ummariense RL-3</name>
    <dbReference type="NCBI Taxonomy" id="1346791"/>
    <lineage>
        <taxon>Bacteria</taxon>
        <taxon>Pseudomonadati</taxon>
        <taxon>Pseudomonadota</taxon>
        <taxon>Alphaproteobacteria</taxon>
        <taxon>Sphingomonadales</taxon>
        <taxon>Sphingomonadaceae</taxon>
        <taxon>Sphingobium</taxon>
    </lineage>
</organism>
<dbReference type="PATRIC" id="fig|1346791.3.peg.691"/>